<accession>A0ABQ9GBS3</accession>
<name>A0ABQ9GBS3_9NEOP</name>
<feature type="compositionally biased region" description="Basic residues" evidence="1">
    <location>
        <begin position="244"/>
        <end position="272"/>
    </location>
</feature>
<protein>
    <submittedName>
        <fullName evidence="2">Uncharacterized protein</fullName>
    </submittedName>
</protein>
<reference evidence="2 3" key="1">
    <citation type="submission" date="2023-02" db="EMBL/GenBank/DDBJ databases">
        <title>LHISI_Scaffold_Assembly.</title>
        <authorList>
            <person name="Stuart O.P."/>
            <person name="Cleave R."/>
            <person name="Magrath M.J.L."/>
            <person name="Mikheyev A.S."/>
        </authorList>
    </citation>
    <scope>NUCLEOTIDE SEQUENCE [LARGE SCALE GENOMIC DNA]</scope>
    <source>
        <strain evidence="2">Daus_M_001</strain>
        <tissue evidence="2">Leg muscle</tissue>
    </source>
</reference>
<feature type="region of interest" description="Disordered" evidence="1">
    <location>
        <begin position="244"/>
        <end position="315"/>
    </location>
</feature>
<feature type="compositionally biased region" description="Basic residues" evidence="1">
    <location>
        <begin position="283"/>
        <end position="294"/>
    </location>
</feature>
<sequence>MFFEKRFVRRLDYNLVRARLQIYFGYWPRVCVRSLFLLDWANQNSLLSRHRTSVNGWQTSKTHKELSPPQRHVANNQRKTARMPQDIGDQPSRKSFREKQSCILETRMFVHWLLPHGVDSVTPHLAVYHSLLVFLQVCYWLRAVQGVSNKLRSNRKHNFSVHVFDIYLCWGTECRMITLRHSPCTLPRWSRVEATTPERRKIRRAWCNGVSAEATRVGHAQRLPHHVQWRIICGCGARHHVTLPRRRRRHRRPTDRPRRVASRRVASPHRPRGPALSTVSRNLSRKVLQHKGRGKREIPEKTRRPTTSSFTIPTCENPVTRPGIELVSPWWEASVLMAQPPWPRLSMNAVHDKVSTFETNLRKKTLLLSPYILTSAVSDMCPVKMATMDGKRKFESVTGALRILGVCPRITDGQYRSNLIMIGQSTVTHASLGSLYLPYKHTYDARWQLLCSKTRLAESTDCLLCPVRSTNILNPLSSPGGPCCNMVGTLPNKESEIQIKKDCLKSTTPSPSAFYMNVRTAAPISPRSDFLPLPGFPRAHSWNCVRGNECQGGRTNSALDTGERKIPQANREDMAGVKYMWLDYSYMKPEPHDDEYCTSDLKILNVAVYNVDAIGSTVHNSKHKLCQEEEEIVPNSYGWTLVSGSFVEHEGSVEEHEGSVEEHEGSLAEHEGQLQGIRGAICRSLFLWMFLLPLLENYTKNNVGTVERFSPKAAMLGDMRDLLIRRFMQGDTLNEHIKNCKGSSPGSQKVMSTIRHTASKGTDSTENYYETVNASNGLRDLRGGVEELQNKQSSALNSDDDHSTPTKKSKRGIEDETRSKDVHEDSIDNNGYEDSESAEDEDDDSLDVPTHASSKFSSTSGVKKAEGVKNAHCIFQEEPNKLQKARDDCSRQRFLSKTLEWCYFRRLLGISGRRKDIKCYNPCSCGVAKRTCRGRPRTRTLSGALSPGLLHCILYLCHHERRRDYLGQGSVAPTRGPRAIIRDSFGNMLSSTIRCVLLQPHFVHWLMPYFYSRPGRTVFGLNFLAANLQQQIGERRPAIMLGGDAILLACALEFVVHGNVSSLYSQIFCGQERINEFSREDP</sequence>
<evidence type="ECO:0000313" key="2">
    <source>
        <dbReference type="EMBL" id="KAJ8868516.1"/>
    </source>
</evidence>
<dbReference type="EMBL" id="JARBHB010000014">
    <property type="protein sequence ID" value="KAJ8868516.1"/>
    <property type="molecule type" value="Genomic_DNA"/>
</dbReference>
<gene>
    <name evidence="2" type="ORF">PR048_030044</name>
</gene>
<feature type="compositionally biased region" description="Polar residues" evidence="1">
    <location>
        <begin position="851"/>
        <end position="861"/>
    </location>
</feature>
<evidence type="ECO:0000256" key="1">
    <source>
        <dbReference type="SAM" id="MobiDB-lite"/>
    </source>
</evidence>
<feature type="compositionally biased region" description="Polar residues" evidence="1">
    <location>
        <begin position="305"/>
        <end position="314"/>
    </location>
</feature>
<feature type="region of interest" description="Disordered" evidence="1">
    <location>
        <begin position="58"/>
        <end position="93"/>
    </location>
</feature>
<proteinExistence type="predicted"/>
<keyword evidence="3" id="KW-1185">Reference proteome</keyword>
<organism evidence="2 3">
    <name type="scientific">Dryococelus australis</name>
    <dbReference type="NCBI Taxonomy" id="614101"/>
    <lineage>
        <taxon>Eukaryota</taxon>
        <taxon>Metazoa</taxon>
        <taxon>Ecdysozoa</taxon>
        <taxon>Arthropoda</taxon>
        <taxon>Hexapoda</taxon>
        <taxon>Insecta</taxon>
        <taxon>Pterygota</taxon>
        <taxon>Neoptera</taxon>
        <taxon>Polyneoptera</taxon>
        <taxon>Phasmatodea</taxon>
        <taxon>Verophasmatodea</taxon>
        <taxon>Anareolatae</taxon>
        <taxon>Phasmatidae</taxon>
        <taxon>Eurycanthinae</taxon>
        <taxon>Dryococelus</taxon>
    </lineage>
</organism>
<feature type="compositionally biased region" description="Acidic residues" evidence="1">
    <location>
        <begin position="831"/>
        <end position="846"/>
    </location>
</feature>
<feature type="region of interest" description="Disordered" evidence="1">
    <location>
        <begin position="789"/>
        <end position="861"/>
    </location>
</feature>
<comment type="caution">
    <text evidence="2">The sequence shown here is derived from an EMBL/GenBank/DDBJ whole genome shotgun (WGS) entry which is preliminary data.</text>
</comment>
<evidence type="ECO:0000313" key="3">
    <source>
        <dbReference type="Proteomes" id="UP001159363"/>
    </source>
</evidence>
<dbReference type="Proteomes" id="UP001159363">
    <property type="component" value="Chromosome 13"/>
</dbReference>
<feature type="compositionally biased region" description="Basic and acidic residues" evidence="1">
    <location>
        <begin position="811"/>
        <end position="826"/>
    </location>
</feature>